<dbReference type="InterPro" id="IPR017519">
    <property type="entry name" value="CHP03085"/>
</dbReference>
<dbReference type="RefSeq" id="WP_017982918.1">
    <property type="nucleotide sequence ID" value="NZ_AQUL01000001.1"/>
</dbReference>
<organism evidence="1 2">
    <name type="scientific">Amycolatopsis methanolica 239</name>
    <dbReference type="NCBI Taxonomy" id="1068978"/>
    <lineage>
        <taxon>Bacteria</taxon>
        <taxon>Bacillati</taxon>
        <taxon>Actinomycetota</taxon>
        <taxon>Actinomycetes</taxon>
        <taxon>Pseudonocardiales</taxon>
        <taxon>Pseudonocardiaceae</taxon>
        <taxon>Amycolatopsis</taxon>
        <taxon>Amycolatopsis methanolica group</taxon>
    </lineage>
</organism>
<gene>
    <name evidence="1" type="ORF">AMETH_3986</name>
</gene>
<dbReference type="OrthoDB" id="3268903at2"/>
<dbReference type="eggNOG" id="COG0243">
    <property type="taxonomic scope" value="Bacteria"/>
</dbReference>
<dbReference type="NCBIfam" id="TIGR03085">
    <property type="entry name" value="TIGR03085 family metal-binding protein"/>
    <property type="match status" value="1"/>
</dbReference>
<evidence type="ECO:0008006" key="3">
    <source>
        <dbReference type="Google" id="ProtNLM"/>
    </source>
</evidence>
<accession>A0A076MT04</accession>
<dbReference type="InterPro" id="IPR017517">
    <property type="entry name" value="Maleyloyr_isom"/>
</dbReference>
<dbReference type="AlphaFoldDB" id="A0A076MT04"/>
<dbReference type="SUPFAM" id="SSF109854">
    <property type="entry name" value="DinB/YfiT-like putative metalloenzymes"/>
    <property type="match status" value="1"/>
</dbReference>
<sequence length="208" mass="22871">MGVAAEERRQLSRLLDETGPDAPTLCEGWLTRDLAAHLVVRESRPDAALGILLPPLAWHTRRVQDGIAAQPWSRLVERVRRGPAWYWPTSIGRLDELTNTAEFLVHHEDVRRGRPGWEPRPADPARGAAAWRAARGAAKLNLRRVPVGVTLRTTDGREATVRGGAEQVTVTGDPVELLLFVFGRDAVRVGFEGDSTAVDKLEEAGRGI</sequence>
<evidence type="ECO:0000313" key="2">
    <source>
        <dbReference type="Proteomes" id="UP000062973"/>
    </source>
</evidence>
<dbReference type="NCBIfam" id="TIGR03083">
    <property type="entry name" value="maleylpyruvate isomerase family mycothiol-dependent enzyme"/>
    <property type="match status" value="1"/>
</dbReference>
<dbReference type="InterPro" id="IPR034660">
    <property type="entry name" value="DinB/YfiT-like"/>
</dbReference>
<dbReference type="STRING" id="1068978.AMETH_3986"/>
<proteinExistence type="predicted"/>
<protein>
    <recommendedName>
        <fullName evidence="3">TIGR03085 family protein</fullName>
    </recommendedName>
</protein>
<dbReference type="HOGENOM" id="CLU_1287934_0_0_11"/>
<keyword evidence="2" id="KW-1185">Reference proteome</keyword>
<dbReference type="KEGG" id="amq:AMETH_3986"/>
<evidence type="ECO:0000313" key="1">
    <source>
        <dbReference type="EMBL" id="AIJ24078.1"/>
    </source>
</evidence>
<dbReference type="PATRIC" id="fig|1068978.7.peg.4273"/>
<name>A0A076MT04_AMYME</name>
<reference evidence="1 2" key="1">
    <citation type="submission" date="2014-07" db="EMBL/GenBank/DDBJ databases">
        <title>Whole Genome Sequence of the Amycolatopsis methanolica 239.</title>
        <authorList>
            <person name="Tang B."/>
        </authorList>
    </citation>
    <scope>NUCLEOTIDE SEQUENCE [LARGE SCALE GENOMIC DNA]</scope>
    <source>
        <strain evidence="1 2">239</strain>
    </source>
</reference>
<dbReference type="Proteomes" id="UP000062973">
    <property type="component" value="Chromosome"/>
</dbReference>
<dbReference type="EMBL" id="CP009110">
    <property type="protein sequence ID" value="AIJ24078.1"/>
    <property type="molecule type" value="Genomic_DNA"/>
</dbReference>